<keyword evidence="5 7" id="KW-1133">Transmembrane helix</keyword>
<dbReference type="PANTHER" id="PTHR30487:SF0">
    <property type="entry name" value="PREPILIN LEADER PEPTIDASE_N-METHYLTRANSFERASE-RELATED"/>
    <property type="match status" value="1"/>
</dbReference>
<dbReference type="EMBL" id="QIBW01000001">
    <property type="protein sequence ID" value="ROT92042.1"/>
    <property type="molecule type" value="Genomic_DNA"/>
</dbReference>
<dbReference type="PANTHER" id="PTHR30487">
    <property type="entry name" value="TYPE 4 PREPILIN-LIKE PROTEINS LEADER PEPTIDE-PROCESSING ENZYME"/>
    <property type="match status" value="1"/>
</dbReference>
<feature type="domain" description="Prepilin type IV endopeptidase peptidase" evidence="8">
    <location>
        <begin position="191"/>
        <end position="275"/>
    </location>
</feature>
<evidence type="ECO:0000313" key="11">
    <source>
        <dbReference type="EMBL" id="ROT92042.1"/>
    </source>
</evidence>
<organism evidence="11 12">
    <name type="scientific">Gordonibacter urolithinfaciens</name>
    <dbReference type="NCBI Taxonomy" id="1335613"/>
    <lineage>
        <taxon>Bacteria</taxon>
        <taxon>Bacillati</taxon>
        <taxon>Actinomycetota</taxon>
        <taxon>Coriobacteriia</taxon>
        <taxon>Eggerthellales</taxon>
        <taxon>Eggerthellaceae</taxon>
        <taxon>Gordonibacter</taxon>
    </lineage>
</organism>
<evidence type="ECO:0000313" key="10">
    <source>
        <dbReference type="EMBL" id="MVN15156.1"/>
    </source>
</evidence>
<reference evidence="12" key="1">
    <citation type="submission" date="2018-05" db="EMBL/GenBank/DDBJ databases">
        <title>Genome Sequencing of selected type strains of the family Eggerthellaceae.</title>
        <authorList>
            <person name="Danylec N."/>
            <person name="Stoll D.A."/>
            <person name="Doetsch A."/>
            <person name="Huch M."/>
        </authorList>
    </citation>
    <scope>NUCLEOTIDE SEQUENCE [LARGE SCALE GENOMIC DNA]</scope>
    <source>
        <strain evidence="12">DSM 27213</strain>
    </source>
</reference>
<dbReference type="InterPro" id="IPR000045">
    <property type="entry name" value="Prepilin_IV_endopep_pep"/>
</dbReference>
<dbReference type="InterPro" id="IPR010627">
    <property type="entry name" value="Prepilin_pept_A24_N"/>
</dbReference>
<accession>A0A1Y4G1W2</accession>
<evidence type="ECO:0000256" key="6">
    <source>
        <dbReference type="ARBA" id="ARBA00023136"/>
    </source>
</evidence>
<feature type="transmembrane region" description="Helical" evidence="7">
    <location>
        <begin position="214"/>
        <end position="235"/>
    </location>
</feature>
<evidence type="ECO:0000259" key="8">
    <source>
        <dbReference type="Pfam" id="PF01478"/>
    </source>
</evidence>
<keyword evidence="4 7" id="KW-0812">Transmembrane</keyword>
<feature type="transmembrane region" description="Helical" evidence="7">
    <location>
        <begin position="139"/>
        <end position="167"/>
    </location>
</feature>
<evidence type="ECO:0000256" key="5">
    <source>
        <dbReference type="ARBA" id="ARBA00022989"/>
    </source>
</evidence>
<dbReference type="InterPro" id="IPR050882">
    <property type="entry name" value="Prepilin_peptidase/N-MTase"/>
</dbReference>
<feature type="transmembrane region" description="Helical" evidence="7">
    <location>
        <begin position="187"/>
        <end position="207"/>
    </location>
</feature>
<name>A0A1Y4G1W2_9ACTN</name>
<evidence type="ECO:0000313" key="12">
    <source>
        <dbReference type="Proteomes" id="UP000285258"/>
    </source>
</evidence>
<dbReference type="Pfam" id="PF06750">
    <property type="entry name" value="A24_N_bact"/>
    <property type="match status" value="1"/>
</dbReference>
<dbReference type="Pfam" id="PF01478">
    <property type="entry name" value="Peptidase_A24"/>
    <property type="match status" value="1"/>
</dbReference>
<evidence type="ECO:0000256" key="1">
    <source>
        <dbReference type="ARBA" id="ARBA00004651"/>
    </source>
</evidence>
<keyword evidence="13" id="KW-1185">Reference proteome</keyword>
<sequence length="342" mass="34609">MSLPLNIFTPSQAAILIGVAALLGAVFGSFVNCLAWRLVHGESVLAGRSHCTSCGHSLGVLDLIPVVSWLALRGRCRHCGERVSPRYVIVELLMAALFVALLVVYGVGAPWLAYAALACILMGASLVDLDTYTIPNGFVIAAAAVWLLMMAASLAGAIGFPLVPAAMREPAALVAADSLLAGAAPEVVSSVFGVGSLFAPLVGAGWLAGLLDGLAGGLLVGGGILLFSLVFDAVTGKTSLGGGDVKLLFAVGLFLGAALSLLNLLVACVLGLVFAAFRLRRAPSAPCGKAVKDVAGEGKGASPESVPPPVDKAIPFGPAIAAATMLTLLGGPLVLTWYVGLF</sequence>
<feature type="transmembrane region" description="Helical" evidence="7">
    <location>
        <begin position="319"/>
        <end position="339"/>
    </location>
</feature>
<evidence type="ECO:0000256" key="3">
    <source>
        <dbReference type="ARBA" id="ARBA00022475"/>
    </source>
</evidence>
<comment type="subcellular location">
    <subcellularLocation>
        <location evidence="1">Cell membrane</location>
        <topology evidence="1">Multi-pass membrane protein</topology>
    </subcellularLocation>
</comment>
<comment type="caution">
    <text evidence="11">The sequence shown here is derived from an EMBL/GenBank/DDBJ whole genome shotgun (WGS) entry which is preliminary data.</text>
</comment>
<evidence type="ECO:0000256" key="2">
    <source>
        <dbReference type="ARBA" id="ARBA00005801"/>
    </source>
</evidence>
<feature type="transmembrane region" description="Helical" evidence="7">
    <location>
        <begin position="111"/>
        <end position="127"/>
    </location>
</feature>
<dbReference type="AlphaFoldDB" id="A0A1Y4G1W2"/>
<feature type="domain" description="Prepilin peptidase A24 N-terminal" evidence="9">
    <location>
        <begin position="22"/>
        <end position="103"/>
    </location>
</feature>
<proteinExistence type="inferred from homology"/>
<keyword evidence="6 7" id="KW-0472">Membrane</keyword>
<reference evidence="11" key="3">
    <citation type="journal article" date="2019" name="Microbiol. Resour. Announc.">
        <title>Draft Genome Sequences of Type Strains of Gordonibacter faecihominis, Paraeggerthella hongkongensis, Parvibacter caecicola,Slackia equolifaciens, Slackia faecicanis, and Slackia isoflavoniconvertens.</title>
        <authorList>
            <person name="Danylec N."/>
            <person name="Stoll D.A."/>
            <person name="Dotsch A."/>
            <person name="Huch M."/>
        </authorList>
    </citation>
    <scope>NUCLEOTIDE SEQUENCE</scope>
    <source>
        <strain evidence="11">DSM 27213</strain>
    </source>
</reference>
<evidence type="ECO:0000256" key="7">
    <source>
        <dbReference type="SAM" id="Phobius"/>
    </source>
</evidence>
<dbReference type="GO" id="GO:0006465">
    <property type="term" value="P:signal peptide processing"/>
    <property type="evidence" value="ECO:0007669"/>
    <property type="project" value="TreeGrafter"/>
</dbReference>
<comment type="similarity">
    <text evidence="2">Belongs to the peptidase A24 family.</text>
</comment>
<protein>
    <submittedName>
        <fullName evidence="11">Prepilin peptidase</fullName>
    </submittedName>
</protein>
<evidence type="ECO:0000259" key="9">
    <source>
        <dbReference type="Pfam" id="PF06750"/>
    </source>
</evidence>
<dbReference type="Proteomes" id="UP000285258">
    <property type="component" value="Unassembled WGS sequence"/>
</dbReference>
<evidence type="ECO:0000313" key="13">
    <source>
        <dbReference type="Proteomes" id="UP000468327"/>
    </source>
</evidence>
<dbReference type="GO" id="GO:0004190">
    <property type="term" value="F:aspartic-type endopeptidase activity"/>
    <property type="evidence" value="ECO:0007669"/>
    <property type="project" value="TreeGrafter"/>
</dbReference>
<reference evidence="11" key="2">
    <citation type="journal article" date="2019" name="Int. J. Syst. Evol. Microbiol.">
        <title>Gordonibacter faecihominis is a later heterotypic synonym of Gordonibacter urolithinfaciens.</title>
        <authorList>
            <person name="Danylec N."/>
            <person name="Stoll D.A."/>
            <person name="Huch M."/>
        </authorList>
    </citation>
    <scope>NUCLEOTIDE SEQUENCE</scope>
    <source>
        <strain evidence="11">DSM 27213</strain>
    </source>
</reference>
<feature type="transmembrane region" description="Helical" evidence="7">
    <location>
        <begin position="12"/>
        <end position="39"/>
    </location>
</feature>
<dbReference type="EMBL" id="WPOC01000009">
    <property type="protein sequence ID" value="MVN15156.1"/>
    <property type="molecule type" value="Genomic_DNA"/>
</dbReference>
<gene>
    <name evidence="11" type="ORF">DMP12_00595</name>
    <name evidence="10" type="ORF">GO738_07300</name>
</gene>
<dbReference type="GO" id="GO:0005886">
    <property type="term" value="C:plasma membrane"/>
    <property type="evidence" value="ECO:0007669"/>
    <property type="project" value="TreeGrafter"/>
</dbReference>
<feature type="transmembrane region" description="Helical" evidence="7">
    <location>
        <begin position="87"/>
        <end position="105"/>
    </location>
</feature>
<evidence type="ECO:0000256" key="4">
    <source>
        <dbReference type="ARBA" id="ARBA00022692"/>
    </source>
</evidence>
<feature type="transmembrane region" description="Helical" evidence="7">
    <location>
        <begin position="247"/>
        <end position="277"/>
    </location>
</feature>
<reference evidence="10 13" key="4">
    <citation type="submission" date="2019-11" db="EMBL/GenBank/DDBJ databases">
        <title>Whole genome shotgun sequencing (WGS) data from Adlercreutzia equolifaciens ResAG-91, Eggerthella lenta MRI-F36, MRI-F37, MRI-F40, ResAG-49, ResAG-88, ResAG-121, ResAG-145, and Gordonibacter sp. ResAG-5, ResAG-26, ResAG-43, ResAG-50, ResAG-59.</title>
        <authorList>
            <person name="Stoll D.A."/>
            <person name="Danylec N."/>
            <person name="Franz C.M.A.P."/>
            <person name="Huch M."/>
        </authorList>
    </citation>
    <scope>NUCLEOTIDE SEQUENCE [LARGE SCALE GENOMIC DNA]</scope>
    <source>
        <strain evidence="10 13">ResAG-59</strain>
    </source>
</reference>
<keyword evidence="3" id="KW-1003">Cell membrane</keyword>
<dbReference type="Proteomes" id="UP000468327">
    <property type="component" value="Unassembled WGS sequence"/>
</dbReference>